<accession>A0AAF0Q934</accession>
<evidence type="ECO:0000313" key="1">
    <source>
        <dbReference type="EMBL" id="WMV18647.1"/>
    </source>
</evidence>
<gene>
    <name evidence="1" type="ORF">MTR67_012032</name>
</gene>
<dbReference type="Proteomes" id="UP001234989">
    <property type="component" value="Chromosome 3"/>
</dbReference>
<sequence length="94" mass="10696">MGVVQSGAFQRDAKQRESLLRWMSRHIAEDGESTKWIQNTTLPIRKATLSFAAKFFWEASVPSWNYDRLLEAMKTMNVGLIKDDANPATPRKGP</sequence>
<protein>
    <submittedName>
        <fullName evidence="1">Uncharacterized protein</fullName>
    </submittedName>
</protein>
<dbReference type="AlphaFoldDB" id="A0AAF0Q934"/>
<keyword evidence="2" id="KW-1185">Reference proteome</keyword>
<proteinExistence type="predicted"/>
<name>A0AAF0Q934_SOLVR</name>
<dbReference type="EMBL" id="CP133614">
    <property type="protein sequence ID" value="WMV18647.1"/>
    <property type="molecule type" value="Genomic_DNA"/>
</dbReference>
<reference evidence="1" key="1">
    <citation type="submission" date="2023-08" db="EMBL/GenBank/DDBJ databases">
        <title>A de novo genome assembly of Solanum verrucosum Schlechtendal, a Mexican diploid species geographically isolated from the other diploid A-genome species in potato relatives.</title>
        <authorList>
            <person name="Hosaka K."/>
        </authorList>
    </citation>
    <scope>NUCLEOTIDE SEQUENCE</scope>
    <source>
        <tissue evidence="1">Young leaves</tissue>
    </source>
</reference>
<organism evidence="1 2">
    <name type="scientific">Solanum verrucosum</name>
    <dbReference type="NCBI Taxonomy" id="315347"/>
    <lineage>
        <taxon>Eukaryota</taxon>
        <taxon>Viridiplantae</taxon>
        <taxon>Streptophyta</taxon>
        <taxon>Embryophyta</taxon>
        <taxon>Tracheophyta</taxon>
        <taxon>Spermatophyta</taxon>
        <taxon>Magnoliopsida</taxon>
        <taxon>eudicotyledons</taxon>
        <taxon>Gunneridae</taxon>
        <taxon>Pentapetalae</taxon>
        <taxon>asterids</taxon>
        <taxon>lamiids</taxon>
        <taxon>Solanales</taxon>
        <taxon>Solanaceae</taxon>
        <taxon>Solanoideae</taxon>
        <taxon>Solaneae</taxon>
        <taxon>Solanum</taxon>
    </lineage>
</organism>
<evidence type="ECO:0000313" key="2">
    <source>
        <dbReference type="Proteomes" id="UP001234989"/>
    </source>
</evidence>